<protein>
    <recommendedName>
        <fullName evidence="7">Translocon-associated protein subunit alpha</fullName>
        <shortName evidence="7">TRAP-alpha</shortName>
    </recommendedName>
    <alternativeName>
        <fullName evidence="7">Signal sequence receptor subunit alpha</fullName>
    </alternativeName>
</protein>
<keyword evidence="5" id="KW-1133">Transmembrane helix</keyword>
<sequence>MAMRSFRVFFFVLLLAASPLLQVARCQSGAEVDVAEAVDGGDLGIVGQDVPDFDGESFGPAPGVETVCVFPKNSAKLVVAGEETELLVGMENVGGAPLNIIAIQASVHLPYDHRMLVQNLTAQTFNNASVSPSVQATFPYMFAVSEYLQPGTFDLVGTVVYEIDQYPYQNTFYKKTKKAPKVEVGTRTTDASMDEWLQDFAEDFLFWVVLIFRELHTPNQLPNQRKRSRSAVLMKSK</sequence>
<comment type="subcellular location">
    <subcellularLocation>
        <location evidence="1 7">Endoplasmic reticulum membrane</location>
        <topology evidence="1 7">Single-pass type I membrane protein</topology>
    </subcellularLocation>
</comment>
<keyword evidence="3 7" id="KW-0732">Signal</keyword>
<name>A0ABR2QI24_9ROSI</name>
<dbReference type="PANTHER" id="PTHR12924">
    <property type="entry name" value="TRANSLOCON-ASSOCIATED PROTEIN, ALPHA SUBUNIT"/>
    <property type="match status" value="1"/>
</dbReference>
<comment type="function">
    <text evidence="7">TRAP proteins are part of a complex whose function is to bind calcium to the ER membrane and thereby regulate the retention of ER resident proteins. May be involved in the recycling of the translocation apparatus after completion of the translocation process or may function as a membrane-bound chaperone facilitating folding of translocated proteins.</text>
</comment>
<dbReference type="EMBL" id="JBBPBN010000037">
    <property type="protein sequence ID" value="KAK9000328.1"/>
    <property type="molecule type" value="Genomic_DNA"/>
</dbReference>
<keyword evidence="6" id="KW-0472">Membrane</keyword>
<keyword evidence="10" id="KW-1185">Reference proteome</keyword>
<dbReference type="PANTHER" id="PTHR12924:SF0">
    <property type="entry name" value="TRANSLOCON-ASSOCIATED PROTEIN SUBUNIT ALPHA"/>
    <property type="match status" value="1"/>
</dbReference>
<dbReference type="Proteomes" id="UP001396334">
    <property type="component" value="Unassembled WGS sequence"/>
</dbReference>
<accession>A0ABR2QI24</accession>
<dbReference type="Pfam" id="PF03896">
    <property type="entry name" value="TRAP_alpha"/>
    <property type="match status" value="1"/>
</dbReference>
<comment type="caution">
    <text evidence="9">The sequence shown here is derived from an EMBL/GenBank/DDBJ whole genome shotgun (WGS) entry which is preliminary data.</text>
</comment>
<gene>
    <name evidence="9" type="ORF">V6N11_080831</name>
</gene>
<evidence type="ECO:0000256" key="5">
    <source>
        <dbReference type="ARBA" id="ARBA00022989"/>
    </source>
</evidence>
<organism evidence="9 10">
    <name type="scientific">Hibiscus sabdariffa</name>
    <name type="common">roselle</name>
    <dbReference type="NCBI Taxonomy" id="183260"/>
    <lineage>
        <taxon>Eukaryota</taxon>
        <taxon>Viridiplantae</taxon>
        <taxon>Streptophyta</taxon>
        <taxon>Embryophyta</taxon>
        <taxon>Tracheophyta</taxon>
        <taxon>Spermatophyta</taxon>
        <taxon>Magnoliopsida</taxon>
        <taxon>eudicotyledons</taxon>
        <taxon>Gunneridae</taxon>
        <taxon>Pentapetalae</taxon>
        <taxon>rosids</taxon>
        <taxon>malvids</taxon>
        <taxon>Malvales</taxon>
        <taxon>Malvaceae</taxon>
        <taxon>Malvoideae</taxon>
        <taxon>Hibiscus</taxon>
    </lineage>
</organism>
<proteinExistence type="inferred from homology"/>
<evidence type="ECO:0000256" key="7">
    <source>
        <dbReference type="RuleBase" id="RU368074"/>
    </source>
</evidence>
<comment type="similarity">
    <text evidence="7">Belongs to the TRAP-alpha family.</text>
</comment>
<evidence type="ECO:0000256" key="3">
    <source>
        <dbReference type="ARBA" id="ARBA00022729"/>
    </source>
</evidence>
<evidence type="ECO:0000256" key="4">
    <source>
        <dbReference type="ARBA" id="ARBA00022824"/>
    </source>
</evidence>
<feature type="chain" id="PRO_5047403998" description="Translocon-associated protein subunit alpha" evidence="8">
    <location>
        <begin position="27"/>
        <end position="237"/>
    </location>
</feature>
<evidence type="ECO:0000256" key="2">
    <source>
        <dbReference type="ARBA" id="ARBA00022692"/>
    </source>
</evidence>
<feature type="signal peptide" evidence="8">
    <location>
        <begin position="1"/>
        <end position="26"/>
    </location>
</feature>
<reference evidence="9 10" key="1">
    <citation type="journal article" date="2024" name="G3 (Bethesda)">
        <title>Genome assembly of Hibiscus sabdariffa L. provides insights into metabolisms of medicinal natural products.</title>
        <authorList>
            <person name="Kim T."/>
        </authorList>
    </citation>
    <scope>NUCLEOTIDE SEQUENCE [LARGE SCALE GENOMIC DNA]</scope>
    <source>
        <strain evidence="9">TK-2024</strain>
        <tissue evidence="9">Old leaves</tissue>
    </source>
</reference>
<keyword evidence="4 7" id="KW-0256">Endoplasmic reticulum</keyword>
<keyword evidence="2" id="KW-0812">Transmembrane</keyword>
<evidence type="ECO:0000256" key="1">
    <source>
        <dbReference type="ARBA" id="ARBA00004115"/>
    </source>
</evidence>
<comment type="subunit">
    <text evidence="7">Heterotetramer of TRAP-alpha, TRAP-beta, TRAP-delta and TRAP-gamma.</text>
</comment>
<dbReference type="InterPro" id="IPR005595">
    <property type="entry name" value="TRAP_alpha"/>
</dbReference>
<keyword evidence="7" id="KW-0106">Calcium</keyword>
<evidence type="ECO:0000256" key="6">
    <source>
        <dbReference type="ARBA" id="ARBA00023136"/>
    </source>
</evidence>
<comment type="domain">
    <text evidence="7">Shows a remarkable charge distribution with the N-terminus being highly negatively charged, and the cytoplasmic C-terminus positively charged.</text>
</comment>
<evidence type="ECO:0000313" key="10">
    <source>
        <dbReference type="Proteomes" id="UP001396334"/>
    </source>
</evidence>
<evidence type="ECO:0000256" key="8">
    <source>
        <dbReference type="SAM" id="SignalP"/>
    </source>
</evidence>
<evidence type="ECO:0000313" key="9">
    <source>
        <dbReference type="EMBL" id="KAK9000328.1"/>
    </source>
</evidence>